<gene>
    <name evidence="1" type="ORF">BTA35_0216690</name>
</gene>
<dbReference type="RefSeq" id="WP_238377630.1">
    <property type="nucleotide sequence ID" value="NZ_MTSD02000072.1"/>
</dbReference>
<proteinExistence type="predicted"/>
<sequence length="68" mass="7154">MISSSDALKNLVQCVGSSAPALFGKTILVSSPRLRLEARALGFKKIVQARGAGTQWQLAALATIASQR</sequence>
<comment type="caution">
    <text evidence="1">The sequence shown here is derived from an EMBL/GenBank/DDBJ whole genome shotgun (WGS) entry which is preliminary data.</text>
</comment>
<organism evidence="1 2">
    <name type="scientific">Oceanospirillum linum</name>
    <dbReference type="NCBI Taxonomy" id="966"/>
    <lineage>
        <taxon>Bacteria</taxon>
        <taxon>Pseudomonadati</taxon>
        <taxon>Pseudomonadota</taxon>
        <taxon>Gammaproteobacteria</taxon>
        <taxon>Oceanospirillales</taxon>
        <taxon>Oceanospirillaceae</taxon>
        <taxon>Oceanospirillum</taxon>
    </lineage>
</organism>
<feature type="non-terminal residue" evidence="1">
    <location>
        <position position="1"/>
    </location>
</feature>
<keyword evidence="2" id="KW-1185">Reference proteome</keyword>
<accession>A0A1T1H7E8</accession>
<dbReference type="InterPro" id="IPR036108">
    <property type="entry name" value="4pyrrol_syn_uPrphyn_synt_sf"/>
</dbReference>
<dbReference type="AlphaFoldDB" id="A0A1T1H7E8"/>
<dbReference type="EMBL" id="MTSD02000072">
    <property type="protein sequence ID" value="OOV85809.1"/>
    <property type="molecule type" value="Genomic_DNA"/>
</dbReference>
<dbReference type="STRING" id="966.BTA35_0216690"/>
<evidence type="ECO:0000313" key="1">
    <source>
        <dbReference type="EMBL" id="OOV85809.1"/>
    </source>
</evidence>
<protein>
    <submittedName>
        <fullName evidence="1">Uncharacterized protein</fullName>
    </submittedName>
</protein>
<evidence type="ECO:0000313" key="2">
    <source>
        <dbReference type="Proteomes" id="UP000190064"/>
    </source>
</evidence>
<dbReference type="GO" id="GO:0004852">
    <property type="term" value="F:uroporphyrinogen-III synthase activity"/>
    <property type="evidence" value="ECO:0007669"/>
    <property type="project" value="InterPro"/>
</dbReference>
<dbReference type="Proteomes" id="UP000190064">
    <property type="component" value="Unassembled WGS sequence"/>
</dbReference>
<reference evidence="1" key="1">
    <citation type="submission" date="2017-02" db="EMBL/GenBank/DDBJ databases">
        <title>Draft Genome Sequence of the Salt Water Bacterium Oceanospirillum linum ATCC 11336.</title>
        <authorList>
            <person name="Trachtenberg A.M."/>
            <person name="Carney J.G."/>
            <person name="Linnane J.D."/>
            <person name="Rheaume B.A."/>
            <person name="Pitts N.L."/>
            <person name="Mykles D.L."/>
            <person name="Maclea K.S."/>
        </authorList>
    </citation>
    <scope>NUCLEOTIDE SEQUENCE [LARGE SCALE GENOMIC DNA]</scope>
    <source>
        <strain evidence="1">ATCC 11336</strain>
    </source>
</reference>
<dbReference type="Gene3D" id="3.40.50.10090">
    <property type="match status" value="1"/>
</dbReference>
<dbReference type="GO" id="GO:0033014">
    <property type="term" value="P:tetrapyrrole biosynthetic process"/>
    <property type="evidence" value="ECO:0007669"/>
    <property type="project" value="InterPro"/>
</dbReference>
<name>A0A1T1H7E8_OCELI</name>